<evidence type="ECO:0000259" key="2">
    <source>
        <dbReference type="Pfam" id="PF02940"/>
    </source>
</evidence>
<keyword evidence="4" id="KW-1185">Reference proteome</keyword>
<evidence type="ECO:0000256" key="1">
    <source>
        <dbReference type="RuleBase" id="RU367053"/>
    </source>
</evidence>
<dbReference type="GO" id="GO:0140818">
    <property type="term" value="F:mRNA 5'-triphosphate monophosphatase activity"/>
    <property type="evidence" value="ECO:0007669"/>
    <property type="project" value="UniProtKB-EC"/>
</dbReference>
<dbReference type="AlphaFoldDB" id="A0A8J5UQM2"/>
<protein>
    <recommendedName>
        <fullName evidence="1">mRNA-capping enzyme subunit beta</fullName>
        <ecNumber evidence="1">3.6.1.74</ecNumber>
    </recommendedName>
    <alternativeName>
        <fullName evidence="1">mRNA 5'-phosphatase</fullName>
    </alternativeName>
    <alternativeName>
        <fullName evidence="1">mRNA 5'-triphosphate monophosphatase</fullName>
    </alternativeName>
</protein>
<keyword evidence="1" id="KW-0506">mRNA capping</keyword>
<dbReference type="GO" id="GO:0004651">
    <property type="term" value="F:polynucleotide 5'-phosphatase activity"/>
    <property type="evidence" value="ECO:0007669"/>
    <property type="project" value="UniProtKB-UniRule"/>
</dbReference>
<keyword evidence="1" id="KW-0507">mRNA processing</keyword>
<comment type="subcellular location">
    <subcellularLocation>
        <location evidence="1">Nucleus</location>
    </subcellularLocation>
</comment>
<comment type="cofactor">
    <cofactor evidence="1">
        <name>Mg(2+)</name>
        <dbReference type="ChEBI" id="CHEBI:18420"/>
    </cofactor>
</comment>
<dbReference type="PANTHER" id="PTHR28118">
    <property type="entry name" value="POLYNUCLEOTIDE 5'-TRIPHOSPHATASE-RELATED"/>
    <property type="match status" value="1"/>
</dbReference>
<proteinExistence type="inferred from homology"/>
<evidence type="ECO:0000313" key="3">
    <source>
        <dbReference type="EMBL" id="KAG7664876.1"/>
    </source>
</evidence>
<dbReference type="InterPro" id="IPR040343">
    <property type="entry name" value="Cet1/Ctl1"/>
</dbReference>
<accession>A0A8J5UQM2</accession>
<dbReference type="InterPro" id="IPR004206">
    <property type="entry name" value="mRNA_triPase_Cet1"/>
</dbReference>
<comment type="similarity">
    <text evidence="1">Belongs to the fungal TPase family.</text>
</comment>
<dbReference type="EMBL" id="JAGSYN010000059">
    <property type="protein sequence ID" value="KAG7664876.1"/>
    <property type="molecule type" value="Genomic_DNA"/>
</dbReference>
<comment type="subunit">
    <text evidence="1">Heterodimer. The mRNA-capping enzyme is composed of two separate chains alpha and beta, respectively a mRNA guanylyltransferase and an mRNA 5'-triphosphate monophosphatase.</text>
</comment>
<dbReference type="Pfam" id="PF02940">
    <property type="entry name" value="mRNA_triPase"/>
    <property type="match status" value="1"/>
</dbReference>
<evidence type="ECO:0000313" key="4">
    <source>
        <dbReference type="Proteomes" id="UP000694255"/>
    </source>
</evidence>
<reference evidence="3 4" key="1">
    <citation type="journal article" date="2021" name="DNA Res.">
        <title>Genome analysis of Candida subhashii reveals its hybrid nature and dual mitochondrial genome conformations.</title>
        <authorList>
            <person name="Mixao V."/>
            <person name="Hegedusova E."/>
            <person name="Saus E."/>
            <person name="Pryszcz L.P."/>
            <person name="Cillingova A."/>
            <person name="Nosek J."/>
            <person name="Gabaldon T."/>
        </authorList>
    </citation>
    <scope>NUCLEOTIDE SEQUENCE [LARGE SCALE GENOMIC DNA]</scope>
    <source>
        <strain evidence="3 4">CBS 10753</strain>
    </source>
</reference>
<organism evidence="3 4">
    <name type="scientific">[Candida] subhashii</name>
    <dbReference type="NCBI Taxonomy" id="561895"/>
    <lineage>
        <taxon>Eukaryota</taxon>
        <taxon>Fungi</taxon>
        <taxon>Dikarya</taxon>
        <taxon>Ascomycota</taxon>
        <taxon>Saccharomycotina</taxon>
        <taxon>Pichiomycetes</taxon>
        <taxon>Debaryomycetaceae</taxon>
        <taxon>Spathaspora</taxon>
    </lineage>
</organism>
<keyword evidence="1" id="KW-0539">Nucleus</keyword>
<dbReference type="Proteomes" id="UP000694255">
    <property type="component" value="Unassembled WGS sequence"/>
</dbReference>
<dbReference type="CDD" id="cd07470">
    <property type="entry name" value="CYTH-like_mRNA_RTPase"/>
    <property type="match status" value="1"/>
</dbReference>
<feature type="domain" description="mRNA triphosphatase Cet1-like" evidence="2">
    <location>
        <begin position="31"/>
        <end position="240"/>
    </location>
</feature>
<dbReference type="GO" id="GO:0031533">
    <property type="term" value="C:mRNA capping enzyme complex"/>
    <property type="evidence" value="ECO:0007669"/>
    <property type="project" value="UniProtKB-UniRule"/>
</dbReference>
<sequence length="298" mass="34948">MSNPRDSRSIPHRKQFKNQRRVKYTIPRGPINRSISKWITDTVETIDENDRECIEIEVKFGKILDKSTQSRVNLPKECLLRKAGNNINFQMEVQQSDWQELHELLENKTRTNDISNKVFSSTTENAYHIGQGQNERRVRISTDNLSDPPVFTAVEKKRISDLFIHTPFNRYDFRISISLEIPEVEIDLEKVTKEQKSFFTRFKKRTSWRKGDTLYEFTRALEPKEGKTNKCEKYEIELEMNPAAILDAISKKESIDEVVDNFIFDARSINYADDNVNTRCENQTSSARSDHVKKGNYR</sequence>
<comment type="caution">
    <text evidence="3">The sequence shown here is derived from an EMBL/GenBank/DDBJ whole genome shotgun (WGS) entry which is preliminary data.</text>
</comment>
<comment type="catalytic activity">
    <reaction evidence="1">
        <text>a 5'-end triphospho-ribonucleoside in mRNA + H2O = a 5'-end diphospho-ribonucleoside in mRNA + phosphate + H(+)</text>
        <dbReference type="Rhea" id="RHEA:67004"/>
        <dbReference type="Rhea" id="RHEA-COMP:17164"/>
        <dbReference type="Rhea" id="RHEA-COMP:17165"/>
        <dbReference type="ChEBI" id="CHEBI:15377"/>
        <dbReference type="ChEBI" id="CHEBI:15378"/>
        <dbReference type="ChEBI" id="CHEBI:43474"/>
        <dbReference type="ChEBI" id="CHEBI:167616"/>
        <dbReference type="ChEBI" id="CHEBI:167618"/>
        <dbReference type="EC" id="3.6.1.74"/>
    </reaction>
</comment>
<comment type="function">
    <text evidence="1">First step of mRNA capping. Converts the 5'-triphosphate end of a nascent mRNA chain into a diphosphate end.</text>
</comment>
<dbReference type="EC" id="3.6.1.74" evidence="1"/>
<name>A0A8J5UQM2_9ASCO</name>
<dbReference type="OrthoDB" id="272147at2759"/>
<dbReference type="PANTHER" id="PTHR28118:SF1">
    <property type="entry name" value="POLYNUCLEOTIDE 5'-TRIPHOSPHATASE CTL1-RELATED"/>
    <property type="match status" value="1"/>
</dbReference>
<dbReference type="RefSeq" id="XP_049265108.1">
    <property type="nucleotide sequence ID" value="XM_049405235.1"/>
</dbReference>
<dbReference type="GeneID" id="73468370"/>
<dbReference type="GO" id="GO:0006370">
    <property type="term" value="P:7-methylguanosine mRNA capping"/>
    <property type="evidence" value="ECO:0007669"/>
    <property type="project" value="UniProtKB-UniRule"/>
</dbReference>
<keyword evidence="1" id="KW-0378">Hydrolase</keyword>
<gene>
    <name evidence="3" type="ORF">J8A68_001569</name>
</gene>